<reference evidence="3" key="1">
    <citation type="submission" date="2018-09" db="EMBL/GenBank/DDBJ databases">
        <authorList>
            <person name="Livingstone P.G."/>
            <person name="Whitworth D.E."/>
        </authorList>
    </citation>
    <scope>NUCLEOTIDE SEQUENCE [LARGE SCALE GENOMIC DNA]</scope>
    <source>
        <strain evidence="3">CA040B</strain>
    </source>
</reference>
<dbReference type="InterPro" id="IPR036866">
    <property type="entry name" value="RibonucZ/Hydroxyglut_hydro"/>
</dbReference>
<comment type="caution">
    <text evidence="2">The sequence shown here is derived from an EMBL/GenBank/DDBJ whole genome shotgun (WGS) entry which is preliminary data.</text>
</comment>
<accession>A0A3A8NPX0</accession>
<proteinExistence type="predicted"/>
<name>A0A3A8NPX0_9BACT</name>
<evidence type="ECO:0000313" key="2">
    <source>
        <dbReference type="EMBL" id="RKH45440.1"/>
    </source>
</evidence>
<dbReference type="EMBL" id="RAWG01000035">
    <property type="protein sequence ID" value="RKH45440.1"/>
    <property type="molecule type" value="Genomic_DNA"/>
</dbReference>
<organism evidence="2 3">
    <name type="scientific">Corallococcus sicarius</name>
    <dbReference type="NCBI Taxonomy" id="2316726"/>
    <lineage>
        <taxon>Bacteria</taxon>
        <taxon>Pseudomonadati</taxon>
        <taxon>Myxococcota</taxon>
        <taxon>Myxococcia</taxon>
        <taxon>Myxococcales</taxon>
        <taxon>Cystobacterineae</taxon>
        <taxon>Myxococcaceae</taxon>
        <taxon>Corallococcus</taxon>
    </lineage>
</organism>
<evidence type="ECO:0000313" key="3">
    <source>
        <dbReference type="Proteomes" id="UP000273405"/>
    </source>
</evidence>
<dbReference type="PANTHER" id="PTHR42663:SF6">
    <property type="entry name" value="HYDROLASE C777.06C-RELATED"/>
    <property type="match status" value="1"/>
</dbReference>
<dbReference type="InterPro" id="IPR001279">
    <property type="entry name" value="Metallo-B-lactamas"/>
</dbReference>
<dbReference type="SUPFAM" id="SSF56281">
    <property type="entry name" value="Metallo-hydrolase/oxidoreductase"/>
    <property type="match status" value="1"/>
</dbReference>
<dbReference type="CDD" id="cd07741">
    <property type="entry name" value="metallo-hydrolase-like_MBL-fold"/>
    <property type="match status" value="1"/>
</dbReference>
<gene>
    <name evidence="2" type="ORF">D7X12_07840</name>
</gene>
<feature type="domain" description="Metallo-beta-lactamase" evidence="1">
    <location>
        <begin position="40"/>
        <end position="220"/>
    </location>
</feature>
<dbReference type="PANTHER" id="PTHR42663">
    <property type="entry name" value="HYDROLASE C777.06C-RELATED-RELATED"/>
    <property type="match status" value="1"/>
</dbReference>
<keyword evidence="2" id="KW-0378">Hydrolase</keyword>
<evidence type="ECO:0000259" key="1">
    <source>
        <dbReference type="Pfam" id="PF12706"/>
    </source>
</evidence>
<dbReference type="Proteomes" id="UP000273405">
    <property type="component" value="Unassembled WGS sequence"/>
</dbReference>
<dbReference type="AlphaFoldDB" id="A0A3A8NPX0"/>
<protein>
    <submittedName>
        <fullName evidence="2">MBL fold metallo-hydrolase</fullName>
    </submittedName>
</protein>
<keyword evidence="3" id="KW-1185">Reference proteome</keyword>
<sequence>MLPRNSLYFLGTAGARHVVYSQLRRSGGLLWNLNGFYLWVDPGPGALVRALENTPSIAPAGVDALYLSHNHLDHTCDANVVIEAMTNGGDNKRGSLLAPADALGNEPAVSSYTRAFVNSVETLGVGKSFSLASNVSLHTPLAHHHGVETYGYRIHLPNIKVAHIVDTLWMDSLCDAYAGVDVLIINTTLLDARLNVLHLSIKDAERLIVTIRPRIAFLTHLGKKMLEADPMKLAKQLTEKTGVTTIAAQDGMLFDLSQI</sequence>
<dbReference type="Pfam" id="PF12706">
    <property type="entry name" value="Lactamase_B_2"/>
    <property type="match status" value="1"/>
</dbReference>
<dbReference type="GO" id="GO:0016787">
    <property type="term" value="F:hydrolase activity"/>
    <property type="evidence" value="ECO:0007669"/>
    <property type="project" value="UniProtKB-KW"/>
</dbReference>
<dbReference type="Gene3D" id="3.60.15.10">
    <property type="entry name" value="Ribonuclease Z/Hydroxyacylglutathione hydrolase-like"/>
    <property type="match status" value="1"/>
</dbReference>